<sequence>MKDKILYSIIAFLMFFIVVTNVLDRTTADEVKAVKDKNAELLATIVKE</sequence>
<keyword evidence="1" id="KW-1133">Transmembrane helix</keyword>
<evidence type="ECO:0000313" key="3">
    <source>
        <dbReference type="Proteomes" id="UP000676917"/>
    </source>
</evidence>
<feature type="transmembrane region" description="Helical" evidence="1">
    <location>
        <begin position="6"/>
        <end position="23"/>
    </location>
</feature>
<protein>
    <submittedName>
        <fullName evidence="2">Uncharacterized protein</fullName>
    </submittedName>
</protein>
<dbReference type="AlphaFoldDB" id="A0A919X8Z5"/>
<proteinExistence type="predicted"/>
<accession>A0A919X8Z5</accession>
<dbReference type="Proteomes" id="UP000676917">
    <property type="component" value="Unassembled WGS sequence"/>
</dbReference>
<evidence type="ECO:0000313" key="2">
    <source>
        <dbReference type="EMBL" id="GIO27239.1"/>
    </source>
</evidence>
<dbReference type="EMBL" id="BORP01000003">
    <property type="protein sequence ID" value="GIO27239.1"/>
    <property type="molecule type" value="Genomic_DNA"/>
</dbReference>
<reference evidence="2" key="1">
    <citation type="submission" date="2021-03" db="EMBL/GenBank/DDBJ databases">
        <title>Antimicrobial resistance genes in bacteria isolated from Japanese honey, and their potential for conferring macrolide and lincosamide resistance in the American foulbrood pathogen Paenibacillus larvae.</title>
        <authorList>
            <person name="Okamoto M."/>
            <person name="Kumagai M."/>
            <person name="Kanamori H."/>
            <person name="Takamatsu D."/>
        </authorList>
    </citation>
    <scope>NUCLEOTIDE SEQUENCE</scope>
    <source>
        <strain evidence="2">J43TS3</strain>
    </source>
</reference>
<name>A0A919X8Z5_9BACI</name>
<keyword evidence="1" id="KW-0812">Transmembrane</keyword>
<comment type="caution">
    <text evidence="2">The sequence shown here is derived from an EMBL/GenBank/DDBJ whole genome shotgun (WGS) entry which is preliminary data.</text>
</comment>
<gene>
    <name evidence="2" type="ORF">J43TS3_18500</name>
</gene>
<organism evidence="2 3">
    <name type="scientific">Ornithinibacillus bavariensis</name>
    <dbReference type="NCBI Taxonomy" id="545502"/>
    <lineage>
        <taxon>Bacteria</taxon>
        <taxon>Bacillati</taxon>
        <taxon>Bacillota</taxon>
        <taxon>Bacilli</taxon>
        <taxon>Bacillales</taxon>
        <taxon>Bacillaceae</taxon>
        <taxon>Ornithinibacillus</taxon>
    </lineage>
</organism>
<keyword evidence="1" id="KW-0472">Membrane</keyword>
<evidence type="ECO:0000256" key="1">
    <source>
        <dbReference type="SAM" id="Phobius"/>
    </source>
</evidence>
<dbReference type="RefSeq" id="WP_212920737.1">
    <property type="nucleotide sequence ID" value="NZ_BORP01000003.1"/>
</dbReference>
<keyword evidence="3" id="KW-1185">Reference proteome</keyword>